<feature type="transmembrane region" description="Helical" evidence="10">
    <location>
        <begin position="196"/>
        <end position="216"/>
    </location>
</feature>
<dbReference type="EMBL" id="JAUJEA010000007">
    <property type="protein sequence ID" value="MDN5203437.1"/>
    <property type="molecule type" value="Genomic_DNA"/>
</dbReference>
<feature type="transmembrane region" description="Helical" evidence="10">
    <location>
        <begin position="12"/>
        <end position="31"/>
    </location>
</feature>
<feature type="transmembrane region" description="Helical" evidence="10">
    <location>
        <begin position="125"/>
        <end position="145"/>
    </location>
</feature>
<keyword evidence="12" id="KW-1185">Reference proteome</keyword>
<keyword evidence="4" id="KW-1003">Cell membrane</keyword>
<dbReference type="RefSeq" id="WP_346753459.1">
    <property type="nucleotide sequence ID" value="NZ_JAUJEA010000007.1"/>
</dbReference>
<organism evidence="11 12">
    <name type="scientific">Splendidivirga corallicola</name>
    <dbReference type="NCBI Taxonomy" id="3051826"/>
    <lineage>
        <taxon>Bacteria</taxon>
        <taxon>Pseudomonadati</taxon>
        <taxon>Bacteroidota</taxon>
        <taxon>Cytophagia</taxon>
        <taxon>Cytophagales</taxon>
        <taxon>Splendidivirgaceae</taxon>
        <taxon>Splendidivirga</taxon>
    </lineage>
</organism>
<dbReference type="InterPro" id="IPR050222">
    <property type="entry name" value="MATE_MdtK"/>
</dbReference>
<name>A0ABT8KRP7_9BACT</name>
<keyword evidence="6 10" id="KW-1133">Transmembrane helix</keyword>
<dbReference type="PANTHER" id="PTHR43298">
    <property type="entry name" value="MULTIDRUG RESISTANCE PROTEIN NORM-RELATED"/>
    <property type="match status" value="1"/>
</dbReference>
<evidence type="ECO:0000256" key="7">
    <source>
        <dbReference type="ARBA" id="ARBA00023065"/>
    </source>
</evidence>
<dbReference type="InterPro" id="IPR002528">
    <property type="entry name" value="MATE_fam"/>
</dbReference>
<dbReference type="Pfam" id="PF01554">
    <property type="entry name" value="MatE"/>
    <property type="match status" value="2"/>
</dbReference>
<keyword evidence="2" id="KW-0813">Transport</keyword>
<keyword evidence="8 10" id="KW-0472">Membrane</keyword>
<dbReference type="Proteomes" id="UP001172082">
    <property type="component" value="Unassembled WGS sequence"/>
</dbReference>
<evidence type="ECO:0000256" key="3">
    <source>
        <dbReference type="ARBA" id="ARBA00022449"/>
    </source>
</evidence>
<evidence type="ECO:0000256" key="10">
    <source>
        <dbReference type="SAM" id="Phobius"/>
    </source>
</evidence>
<dbReference type="CDD" id="cd13131">
    <property type="entry name" value="MATE_NorM_like"/>
    <property type="match status" value="1"/>
</dbReference>
<evidence type="ECO:0000313" key="12">
    <source>
        <dbReference type="Proteomes" id="UP001172082"/>
    </source>
</evidence>
<feature type="transmembrane region" description="Helical" evidence="10">
    <location>
        <begin position="414"/>
        <end position="436"/>
    </location>
</feature>
<protein>
    <recommendedName>
        <fullName evidence="9">Multidrug-efflux transporter</fullName>
    </recommendedName>
</protein>
<comment type="caution">
    <text evidence="11">The sequence shown here is derived from an EMBL/GenBank/DDBJ whole genome shotgun (WGS) entry which is preliminary data.</text>
</comment>
<feature type="transmembrane region" description="Helical" evidence="10">
    <location>
        <begin position="354"/>
        <end position="375"/>
    </location>
</feature>
<evidence type="ECO:0000256" key="5">
    <source>
        <dbReference type="ARBA" id="ARBA00022692"/>
    </source>
</evidence>
<feature type="transmembrane region" description="Helical" evidence="10">
    <location>
        <begin position="236"/>
        <end position="264"/>
    </location>
</feature>
<evidence type="ECO:0000256" key="6">
    <source>
        <dbReference type="ARBA" id="ARBA00022989"/>
    </source>
</evidence>
<keyword evidence="3" id="KW-0050">Antiport</keyword>
<feature type="transmembrane region" description="Helical" evidence="10">
    <location>
        <begin position="51"/>
        <end position="71"/>
    </location>
</feature>
<proteinExistence type="predicted"/>
<dbReference type="NCBIfam" id="TIGR00797">
    <property type="entry name" value="matE"/>
    <property type="match status" value="1"/>
</dbReference>
<feature type="transmembrane region" description="Helical" evidence="10">
    <location>
        <begin position="314"/>
        <end position="334"/>
    </location>
</feature>
<sequence>MTYRQHFKKNITLAYPVMLSQFGHVMVGVADSVMVGRVGVESLAAASLANSIFHLLMMFGIGISYAITPLVAQADGENDYKKSGNLLKHGLLANSFSGLTLVVIITSSTFILHYLNQPAEVVKLAIPYLGIIGLSIFPFMLFQTFRQFAEGLSLTRQAMYVTIGANVINIALNYVLIFGKLGFDPMGLNGAGLATLISRILMVILMGSFIYFAPRFRPYLKGLQFKNFEKKIVRKLLGIGVPVGLQFIFEVGAFAFAAIMAGWLGADALAAHQIAISMVSISYMTASGISAAATIRVGNQLGMKDIFTMRRAGFTTFIMAGIFMTACGLIFITLNDFLPTLYIDDQQVIRVASSLLIIAAFFQISDGIQVVGLGALRGMADVKMPTIITLVAYWVLGLPIAYLLGFILDFGMEGIWYGLLIGLSVAAILLFTRFSYISKKLLLKSAVV</sequence>
<evidence type="ECO:0000256" key="9">
    <source>
        <dbReference type="ARBA" id="ARBA00031636"/>
    </source>
</evidence>
<evidence type="ECO:0000256" key="4">
    <source>
        <dbReference type="ARBA" id="ARBA00022475"/>
    </source>
</evidence>
<feature type="transmembrane region" description="Helical" evidence="10">
    <location>
        <begin position="270"/>
        <end position="293"/>
    </location>
</feature>
<keyword evidence="5 10" id="KW-0812">Transmembrane</keyword>
<gene>
    <name evidence="11" type="ORF">QQ008_18770</name>
</gene>
<evidence type="ECO:0000256" key="8">
    <source>
        <dbReference type="ARBA" id="ARBA00023136"/>
    </source>
</evidence>
<reference evidence="11" key="1">
    <citation type="submission" date="2023-06" db="EMBL/GenBank/DDBJ databases">
        <title>Genomic of Parafulvivirga corallium.</title>
        <authorList>
            <person name="Wang G."/>
        </authorList>
    </citation>
    <scope>NUCLEOTIDE SEQUENCE</scope>
    <source>
        <strain evidence="11">BMA10</strain>
    </source>
</reference>
<evidence type="ECO:0000313" key="11">
    <source>
        <dbReference type="EMBL" id="MDN5203437.1"/>
    </source>
</evidence>
<dbReference type="PIRSF" id="PIRSF006603">
    <property type="entry name" value="DinF"/>
    <property type="match status" value="1"/>
</dbReference>
<dbReference type="InterPro" id="IPR048279">
    <property type="entry name" value="MdtK-like"/>
</dbReference>
<accession>A0ABT8KRP7</accession>
<evidence type="ECO:0000256" key="1">
    <source>
        <dbReference type="ARBA" id="ARBA00004651"/>
    </source>
</evidence>
<feature type="transmembrane region" description="Helical" evidence="10">
    <location>
        <begin position="387"/>
        <end position="408"/>
    </location>
</feature>
<comment type="subcellular location">
    <subcellularLocation>
        <location evidence="1">Cell membrane</location>
        <topology evidence="1">Multi-pass membrane protein</topology>
    </subcellularLocation>
</comment>
<keyword evidence="7" id="KW-0406">Ion transport</keyword>
<feature type="transmembrane region" description="Helical" evidence="10">
    <location>
        <begin position="157"/>
        <end position="176"/>
    </location>
</feature>
<feature type="transmembrane region" description="Helical" evidence="10">
    <location>
        <begin position="91"/>
        <end position="113"/>
    </location>
</feature>
<evidence type="ECO:0000256" key="2">
    <source>
        <dbReference type="ARBA" id="ARBA00022448"/>
    </source>
</evidence>
<dbReference type="PANTHER" id="PTHR43298:SF2">
    <property type="entry name" value="FMN_FAD EXPORTER YEEO-RELATED"/>
    <property type="match status" value="1"/>
</dbReference>